<organism evidence="7 8">
    <name type="scientific">Agrobacterium salinitolerans</name>
    <dbReference type="NCBI Taxonomy" id="1183413"/>
    <lineage>
        <taxon>Bacteria</taxon>
        <taxon>Pseudomonadati</taxon>
        <taxon>Pseudomonadota</taxon>
        <taxon>Alphaproteobacteria</taxon>
        <taxon>Hyphomicrobiales</taxon>
        <taxon>Rhizobiaceae</taxon>
        <taxon>Rhizobium/Agrobacterium group</taxon>
        <taxon>Agrobacterium</taxon>
    </lineage>
</organism>
<dbReference type="KEGG" id="asal:CFBP5507_00650"/>
<dbReference type="AlphaFoldDB" id="A0A9X9K9N8"/>
<feature type="transmembrane region" description="Helical" evidence="6">
    <location>
        <begin position="32"/>
        <end position="49"/>
    </location>
</feature>
<dbReference type="EMBL" id="CP109968">
    <property type="protein sequence ID" value="UYZ07561.1"/>
    <property type="molecule type" value="Genomic_DNA"/>
</dbReference>
<reference evidence="7" key="1">
    <citation type="submission" date="2022-10" db="EMBL/GenBank/DDBJ databases">
        <title>Complete genome sequence of Agrobacterium salinitolerans CFBP5507.</title>
        <authorList>
            <person name="Tchabashvili S."/>
            <person name="Yen H.-C."/>
            <person name="Haryono M."/>
            <person name="Lin Y.-C."/>
            <person name="Lai E.-M."/>
            <person name="Kuo C.-H."/>
        </authorList>
    </citation>
    <scope>NUCLEOTIDE SEQUENCE</scope>
    <source>
        <strain evidence="7">CFBP5507</strain>
    </source>
</reference>
<dbReference type="InterPro" id="IPR003740">
    <property type="entry name" value="YitT"/>
</dbReference>
<keyword evidence="4 6" id="KW-1133">Transmembrane helix</keyword>
<keyword evidence="2" id="KW-1003">Cell membrane</keyword>
<evidence type="ECO:0000256" key="6">
    <source>
        <dbReference type="SAM" id="Phobius"/>
    </source>
</evidence>
<sequence>MPEDEEKSVSRTRSVYGMWSSDPAKHAPVEDVQGIVTGAIVSALGFYLLNKVGLLTGGTAGVAFLLHYAFGISFGLLFFLVNLPFYYLSFRRLGLAFSFKTFIAIGLVSVLTEVEARWMVIDSINPLWAALLGGLLLGYGLLALYRHRASLGGIGILAIYIQDRFGIRAGLIQLAFDAFVMLCAFLVIDPATVVYSIVGAFVLNMFLAINHRSDRYIVVR</sequence>
<feature type="transmembrane region" description="Helical" evidence="6">
    <location>
        <begin position="165"/>
        <end position="187"/>
    </location>
</feature>
<feature type="transmembrane region" description="Helical" evidence="6">
    <location>
        <begin position="61"/>
        <end position="81"/>
    </location>
</feature>
<feature type="transmembrane region" description="Helical" evidence="6">
    <location>
        <begin position="124"/>
        <end position="145"/>
    </location>
</feature>
<comment type="subcellular location">
    <subcellularLocation>
        <location evidence="1">Cell membrane</location>
        <topology evidence="1">Multi-pass membrane protein</topology>
    </subcellularLocation>
</comment>
<evidence type="ECO:0000256" key="1">
    <source>
        <dbReference type="ARBA" id="ARBA00004651"/>
    </source>
</evidence>
<dbReference type="Pfam" id="PF02588">
    <property type="entry name" value="YitT_membrane"/>
    <property type="match status" value="1"/>
</dbReference>
<keyword evidence="3 6" id="KW-0812">Transmembrane</keyword>
<dbReference type="PANTHER" id="PTHR33545">
    <property type="entry name" value="UPF0750 MEMBRANE PROTEIN YITT-RELATED"/>
    <property type="match status" value="1"/>
</dbReference>
<proteinExistence type="predicted"/>
<feature type="transmembrane region" description="Helical" evidence="6">
    <location>
        <begin position="93"/>
        <end position="112"/>
    </location>
</feature>
<dbReference type="Proteomes" id="UP000298735">
    <property type="component" value="Chromosome Circular"/>
</dbReference>
<keyword evidence="5 6" id="KW-0472">Membrane</keyword>
<name>A0A9X9K9N8_9HYPH</name>
<gene>
    <name evidence="7" type="ORF">CFBP5507_00650</name>
</gene>
<protein>
    <submittedName>
        <fullName evidence="7">YitT family protein</fullName>
    </submittedName>
</protein>
<evidence type="ECO:0000256" key="3">
    <source>
        <dbReference type="ARBA" id="ARBA00022692"/>
    </source>
</evidence>
<dbReference type="InterPro" id="IPR051461">
    <property type="entry name" value="UPF0750_membrane"/>
</dbReference>
<accession>A0A9X9K9N8</accession>
<dbReference type="GO" id="GO:0005886">
    <property type="term" value="C:plasma membrane"/>
    <property type="evidence" value="ECO:0007669"/>
    <property type="project" value="UniProtKB-SubCell"/>
</dbReference>
<evidence type="ECO:0000313" key="7">
    <source>
        <dbReference type="EMBL" id="UYZ07561.1"/>
    </source>
</evidence>
<dbReference type="PANTHER" id="PTHR33545:SF5">
    <property type="entry name" value="UPF0750 MEMBRANE PROTEIN YITT"/>
    <property type="match status" value="1"/>
</dbReference>
<feature type="transmembrane region" description="Helical" evidence="6">
    <location>
        <begin position="193"/>
        <end position="210"/>
    </location>
</feature>
<evidence type="ECO:0000256" key="2">
    <source>
        <dbReference type="ARBA" id="ARBA00022475"/>
    </source>
</evidence>
<evidence type="ECO:0000313" key="8">
    <source>
        <dbReference type="Proteomes" id="UP000298735"/>
    </source>
</evidence>
<evidence type="ECO:0000256" key="5">
    <source>
        <dbReference type="ARBA" id="ARBA00023136"/>
    </source>
</evidence>
<evidence type="ECO:0000256" key="4">
    <source>
        <dbReference type="ARBA" id="ARBA00022989"/>
    </source>
</evidence>